<gene>
    <name evidence="1" type="ORF">SAMN05444412_11162</name>
</gene>
<dbReference type="EMBL" id="FNQC01000011">
    <property type="protein sequence ID" value="SDZ35762.1"/>
    <property type="molecule type" value="Genomic_DNA"/>
</dbReference>
<evidence type="ECO:0000313" key="1">
    <source>
        <dbReference type="EMBL" id="SDZ35762.1"/>
    </source>
</evidence>
<dbReference type="RefSeq" id="WP_019598768.1">
    <property type="nucleotide sequence ID" value="NZ_FNQC01000011.1"/>
</dbReference>
<sequence length="333" mass="35687">MIFSLINKGTGTYGAGGTPLTASDLLLVAKDHPLKSWTDKSNLTGSTVISNIIVDALGHPTNWSTRNLSTTDIGAEPSFLKNTAFNKNFGTVAGTVAQGNDTRILNGQTAFGYGNHNNAGYLLSVDGFKISGNTSNLNQTGYETYYRSSLSPTNKPASTNYVGMFNIRFGDTNLISQLAIGTANQLFTRYSSNAGSTFGDWVTYYNTTNLRSNTDNDSRYVYKFGDTITGLLTLAGSTQEKLILKGNNSGVNNVSYLSFTDSNNVRQGFLGMGSAGDNNLSLFSDLGDVILRSNSANTSIRFFAGGGTERMNLNSSGNLTVQNVVYASNFIFN</sequence>
<keyword evidence="2" id="KW-1185">Reference proteome</keyword>
<name>A0A1H3SCL3_9BACT</name>
<accession>A0A1H3SCL3</accession>
<organism evidence="1 2">
    <name type="scientific">Rhodonellum ikkaensis</name>
    <dbReference type="NCBI Taxonomy" id="336829"/>
    <lineage>
        <taxon>Bacteria</taxon>
        <taxon>Pseudomonadati</taxon>
        <taxon>Bacteroidota</taxon>
        <taxon>Cytophagia</taxon>
        <taxon>Cytophagales</taxon>
        <taxon>Cytophagaceae</taxon>
        <taxon>Rhodonellum</taxon>
    </lineage>
</organism>
<dbReference type="Proteomes" id="UP000199663">
    <property type="component" value="Unassembled WGS sequence"/>
</dbReference>
<reference evidence="1 2" key="1">
    <citation type="submission" date="2016-10" db="EMBL/GenBank/DDBJ databases">
        <authorList>
            <person name="Varghese N."/>
            <person name="Submissions S."/>
        </authorList>
    </citation>
    <scope>NUCLEOTIDE SEQUENCE [LARGE SCALE GENOMIC DNA]</scope>
    <source>
        <strain evidence="1 2">DSM 17997</strain>
    </source>
</reference>
<comment type="caution">
    <text evidence="1">The sequence shown here is derived from an EMBL/GenBank/DDBJ whole genome shotgun (WGS) entry which is preliminary data.</text>
</comment>
<evidence type="ECO:0000313" key="2">
    <source>
        <dbReference type="Proteomes" id="UP000199663"/>
    </source>
</evidence>
<proteinExistence type="predicted"/>
<protein>
    <submittedName>
        <fullName evidence="1">Uncharacterized protein</fullName>
    </submittedName>
</protein>